<evidence type="ECO:0000313" key="1">
    <source>
        <dbReference type="EMBL" id="CIV53410.1"/>
    </source>
</evidence>
<evidence type="ECO:0000313" key="5">
    <source>
        <dbReference type="Proteomes" id="UP000304540"/>
    </source>
</evidence>
<organism evidence="1 4">
    <name type="scientific">Streptococcus pneumoniae</name>
    <dbReference type="NCBI Taxonomy" id="1313"/>
    <lineage>
        <taxon>Bacteria</taxon>
        <taxon>Bacillati</taxon>
        <taxon>Bacillota</taxon>
        <taxon>Bacilli</taxon>
        <taxon>Lactobacillales</taxon>
        <taxon>Streptococcaceae</taxon>
        <taxon>Streptococcus</taxon>
    </lineage>
</organism>
<dbReference type="Proteomes" id="UP000040910">
    <property type="component" value="Unassembled WGS sequence"/>
</dbReference>
<keyword evidence="1" id="KW-0456">Lyase</keyword>
<proteinExistence type="predicted"/>
<evidence type="ECO:0000313" key="3">
    <source>
        <dbReference type="EMBL" id="VTE39417.1"/>
    </source>
</evidence>
<protein>
    <submittedName>
        <fullName evidence="1">N-acetylneuraminate lyase subunit, truncation</fullName>
    </submittedName>
</protein>
<dbReference type="EMBL" id="CABABW010000023">
    <property type="protein sequence ID" value="VRI37780.1"/>
    <property type="molecule type" value="Genomic_DNA"/>
</dbReference>
<evidence type="ECO:0000313" key="2">
    <source>
        <dbReference type="EMBL" id="VRI37780.1"/>
    </source>
</evidence>
<evidence type="ECO:0000313" key="4">
    <source>
        <dbReference type="Proteomes" id="UP000040910"/>
    </source>
</evidence>
<reference evidence="5 6" key="2">
    <citation type="submission" date="2019-04" db="EMBL/GenBank/DDBJ databases">
        <authorList>
            <consortium name="Pathogen Informatics"/>
        </authorList>
    </citation>
    <scope>NUCLEOTIDE SEQUENCE [LARGE SCALE GENOMIC DNA]</scope>
    <source>
        <strain evidence="2 5">GPSC232</strain>
        <strain evidence="3 6">GPSC559</strain>
    </source>
</reference>
<name>A0A0T8DI47_STREE</name>
<dbReference type="Proteomes" id="UP000304540">
    <property type="component" value="Unassembled WGS sequence"/>
</dbReference>
<evidence type="ECO:0000313" key="6">
    <source>
        <dbReference type="Proteomes" id="UP000310997"/>
    </source>
</evidence>
<gene>
    <name evidence="1" type="primary">npl-truncation</name>
    <name evidence="1" type="ORF">ERS019316_02221</name>
    <name evidence="2" type="ORF">SAMEA3381574_01888</name>
    <name evidence="3" type="ORF">SAMEA4038883_01341</name>
</gene>
<dbReference type="EMBL" id="CABDLL010000009">
    <property type="protein sequence ID" value="VTE39417.1"/>
    <property type="molecule type" value="Genomic_DNA"/>
</dbReference>
<dbReference type="AlphaFoldDB" id="A0A0T8DI47"/>
<dbReference type="EMBL" id="CKLF01000058">
    <property type="protein sequence ID" value="CIV53410.1"/>
    <property type="molecule type" value="Genomic_DNA"/>
</dbReference>
<accession>A0A0T8DI47</accession>
<reference evidence="1 4" key="1">
    <citation type="submission" date="2015-03" db="EMBL/GenBank/DDBJ databases">
        <authorList>
            <consortium name="Pathogen Informatics"/>
            <person name="Murphy D."/>
        </authorList>
    </citation>
    <scope>NUCLEOTIDE SEQUENCE [LARGE SCALE GENOMIC DNA]</scope>
    <source>
        <strain evidence="1">SMRU158</strain>
        <strain evidence="4">type strain: N</strain>
    </source>
</reference>
<sequence>MSDLKKYEGVIPAFYACYDEQGEVSPERTRA</sequence>
<dbReference type="Proteomes" id="UP000310997">
    <property type="component" value="Unassembled WGS sequence"/>
</dbReference>
<dbReference type="GO" id="GO:0016829">
    <property type="term" value="F:lyase activity"/>
    <property type="evidence" value="ECO:0007669"/>
    <property type="project" value="UniProtKB-KW"/>
</dbReference>
<dbReference type="OMA" id="LYEYNQC"/>